<protein>
    <submittedName>
        <fullName evidence="1">Uncharacterized protein</fullName>
    </submittedName>
</protein>
<reference evidence="1" key="1">
    <citation type="submission" date="2022-10" db="EMBL/GenBank/DDBJ databases">
        <title>Culturing micro-colonial fungi from biological soil crusts in the Mojave desert and describing Neophaeococcomyces mojavensis, and introducing the new genera and species Taxawa tesnikishii.</title>
        <authorList>
            <person name="Kurbessoian T."/>
            <person name="Stajich J.E."/>
        </authorList>
    </citation>
    <scope>NUCLEOTIDE SEQUENCE</scope>
    <source>
        <strain evidence="1">JES_115</strain>
    </source>
</reference>
<name>A0ACC2YWU3_9PEZI</name>
<organism evidence="1 2">
    <name type="scientific">Coniosporium tulheliwenetii</name>
    <dbReference type="NCBI Taxonomy" id="3383036"/>
    <lineage>
        <taxon>Eukaryota</taxon>
        <taxon>Fungi</taxon>
        <taxon>Dikarya</taxon>
        <taxon>Ascomycota</taxon>
        <taxon>Pezizomycotina</taxon>
        <taxon>Dothideomycetes</taxon>
        <taxon>Dothideomycetes incertae sedis</taxon>
        <taxon>Coniosporium</taxon>
    </lineage>
</organism>
<evidence type="ECO:0000313" key="1">
    <source>
        <dbReference type="EMBL" id="KAJ9639871.1"/>
    </source>
</evidence>
<evidence type="ECO:0000313" key="2">
    <source>
        <dbReference type="Proteomes" id="UP001172680"/>
    </source>
</evidence>
<gene>
    <name evidence="1" type="ORF">H2199_006104</name>
</gene>
<dbReference type="Proteomes" id="UP001172680">
    <property type="component" value="Unassembled WGS sequence"/>
</dbReference>
<proteinExistence type="predicted"/>
<dbReference type="EMBL" id="JAPDRP010000018">
    <property type="protein sequence ID" value="KAJ9639871.1"/>
    <property type="molecule type" value="Genomic_DNA"/>
</dbReference>
<comment type="caution">
    <text evidence="1">The sequence shown here is derived from an EMBL/GenBank/DDBJ whole genome shotgun (WGS) entry which is preliminary data.</text>
</comment>
<keyword evidence="2" id="KW-1185">Reference proteome</keyword>
<accession>A0ACC2YWU3</accession>
<sequence length="201" mass="21402">MPFDYNFVKDNNVLSDADKDRIICIVLNATVGGGELPIDWDTAATAFGSKSARSFKQSFTDSLKKITKAGGGSHEPGAQATTTTTAAPSGGDGDGDAAEPVTPATKKATPRKRKTKADGEGAEEEGVTPAKKKATPRKKKGETAVKSEVKAEGRGRRMWCECLPVLNCEIRQVTRESSVLMELSRPSLFGDGPLQVEDTQE</sequence>